<name>A0ABV4X5I0_9CYAN</name>
<dbReference type="InterPro" id="IPR050297">
    <property type="entry name" value="LipidA_mod_glycosyltrf_83"/>
</dbReference>
<evidence type="ECO:0000256" key="1">
    <source>
        <dbReference type="ARBA" id="ARBA00004651"/>
    </source>
</evidence>
<feature type="transmembrane region" description="Helical" evidence="8">
    <location>
        <begin position="379"/>
        <end position="396"/>
    </location>
</feature>
<feature type="transmembrane region" description="Helical" evidence="8">
    <location>
        <begin position="148"/>
        <end position="165"/>
    </location>
</feature>
<keyword evidence="6 8" id="KW-1133">Transmembrane helix</keyword>
<evidence type="ECO:0000313" key="10">
    <source>
        <dbReference type="EMBL" id="MFB2878034.1"/>
    </source>
</evidence>
<comment type="subcellular location">
    <subcellularLocation>
        <location evidence="1">Cell membrane</location>
        <topology evidence="1">Multi-pass membrane protein</topology>
    </subcellularLocation>
</comment>
<feature type="transmembrane region" description="Helical" evidence="8">
    <location>
        <begin position="403"/>
        <end position="421"/>
    </location>
</feature>
<dbReference type="RefSeq" id="WP_413271120.1">
    <property type="nucleotide sequence ID" value="NZ_JBHFNQ010000109.1"/>
</dbReference>
<evidence type="ECO:0000256" key="5">
    <source>
        <dbReference type="ARBA" id="ARBA00022692"/>
    </source>
</evidence>
<feature type="transmembrane region" description="Helical" evidence="8">
    <location>
        <begin position="353"/>
        <end position="373"/>
    </location>
</feature>
<evidence type="ECO:0000256" key="2">
    <source>
        <dbReference type="ARBA" id="ARBA00022475"/>
    </source>
</evidence>
<dbReference type="PANTHER" id="PTHR33908">
    <property type="entry name" value="MANNOSYLTRANSFERASE YKCB-RELATED"/>
    <property type="match status" value="1"/>
</dbReference>
<feature type="transmembrane region" description="Helical" evidence="8">
    <location>
        <begin position="177"/>
        <end position="205"/>
    </location>
</feature>
<keyword evidence="5 8" id="KW-0812">Transmembrane</keyword>
<comment type="caution">
    <text evidence="10">The sequence shown here is derived from an EMBL/GenBank/DDBJ whole genome shotgun (WGS) entry which is preliminary data.</text>
</comment>
<evidence type="ECO:0000313" key="11">
    <source>
        <dbReference type="Proteomes" id="UP001576774"/>
    </source>
</evidence>
<keyword evidence="2" id="KW-1003">Cell membrane</keyword>
<dbReference type="EMBL" id="JBHFNQ010000109">
    <property type="protein sequence ID" value="MFB2878034.1"/>
    <property type="molecule type" value="Genomic_DNA"/>
</dbReference>
<feature type="transmembrane region" description="Helical" evidence="8">
    <location>
        <begin position="217"/>
        <end position="234"/>
    </location>
</feature>
<proteinExistence type="predicted"/>
<evidence type="ECO:0000256" key="8">
    <source>
        <dbReference type="SAM" id="Phobius"/>
    </source>
</evidence>
<dbReference type="PANTHER" id="PTHR33908:SF11">
    <property type="entry name" value="MEMBRANE PROTEIN"/>
    <property type="match status" value="1"/>
</dbReference>
<evidence type="ECO:0000256" key="3">
    <source>
        <dbReference type="ARBA" id="ARBA00022676"/>
    </source>
</evidence>
<dbReference type="EC" id="2.4.-.-" evidence="10"/>
<evidence type="ECO:0000256" key="7">
    <source>
        <dbReference type="ARBA" id="ARBA00023136"/>
    </source>
</evidence>
<evidence type="ECO:0000256" key="4">
    <source>
        <dbReference type="ARBA" id="ARBA00022679"/>
    </source>
</evidence>
<keyword evidence="7 8" id="KW-0472">Membrane</keyword>
<evidence type="ECO:0000256" key="6">
    <source>
        <dbReference type="ARBA" id="ARBA00022989"/>
    </source>
</evidence>
<gene>
    <name evidence="10" type="ORF">ACE1CC_14375</name>
</gene>
<dbReference type="GO" id="GO:0016757">
    <property type="term" value="F:glycosyltransferase activity"/>
    <property type="evidence" value="ECO:0007669"/>
    <property type="project" value="UniProtKB-KW"/>
</dbReference>
<dbReference type="Proteomes" id="UP001576774">
    <property type="component" value="Unassembled WGS sequence"/>
</dbReference>
<feature type="domain" description="Glycosyltransferase RgtA/B/C/D-like" evidence="9">
    <location>
        <begin position="83"/>
        <end position="229"/>
    </location>
</feature>
<dbReference type="InterPro" id="IPR038731">
    <property type="entry name" value="RgtA/B/C-like"/>
</dbReference>
<keyword evidence="11" id="KW-1185">Reference proteome</keyword>
<reference evidence="10 11" key="1">
    <citation type="submission" date="2024-09" db="EMBL/GenBank/DDBJ databases">
        <title>Floridaenema gen nov. (Aerosakkonemataceae, Aerosakkonematales ord. nov., Cyanobacteria) from benthic tropical and subtropical fresh waters, with the description of four new species.</title>
        <authorList>
            <person name="Moretto J.A."/>
            <person name="Berthold D.E."/>
            <person name="Lefler F.W."/>
            <person name="Huang I.-S."/>
            <person name="Laughinghouse H. IV."/>
        </authorList>
    </citation>
    <scope>NUCLEOTIDE SEQUENCE [LARGE SCALE GENOMIC DNA]</scope>
    <source>
        <strain evidence="10 11">BLCC-F46</strain>
    </source>
</reference>
<accession>A0ABV4X5I0</accession>
<feature type="transmembrane region" description="Helical" evidence="8">
    <location>
        <begin position="322"/>
        <end position="341"/>
    </location>
</feature>
<sequence>MNNSLDQESSRVNFYIRNWLLGILFIISVVGLVALIAPPNTNDSMGYHMPRVMHWIQNQSVRHFPTNYTAQLFLSPWSTFTILHFQILSGSDRFANLVQWFAMIGSIIGVSLIAKQLGANRYGQAFTSVFCATIPMGILQGSSTQNDYTVAFWLVCLVYYILLSLQDETGKHYVLPIGVSLALATFAKPTAYLYSFPFLLWLFIVKVKLLRWQIYQPALQLAMLVFAVNGFHWVRNFQVFRNPLGTSPDYIIYTNRAFSIPIVISNIIKNLALDISTPVPSVNRLLLNVISGIHELIGADINDPRTSSSNFQLNSLINQEDLAGNAIHLLLIFTAIAILGLSWKKKNFNYSLLNYILCIIAGFIVFCMLLAWTPFHTRLHLSLFVLSSAFVGAVLSKQWSLKVVNLVATILLISSLFWLFFNETRPLVANSNLLKTGRVENLFIKSRTYWYFVGRPYFRESMIGATKFIKSQQCTDIGISFNKLDIYEYPLWVLLNADTDKKYRIQHVAVKNVSEVKQNLEPFKRFNPCIIFDSSGIIFEKIPEQKGNYEQKWFLSPVSVLVKTKN</sequence>
<feature type="transmembrane region" description="Helical" evidence="8">
    <location>
        <begin position="97"/>
        <end position="116"/>
    </location>
</feature>
<evidence type="ECO:0000259" key="9">
    <source>
        <dbReference type="Pfam" id="PF13231"/>
    </source>
</evidence>
<protein>
    <submittedName>
        <fullName evidence="10">Glycosyltransferase family 39 protein</fullName>
        <ecNumber evidence="10">2.4.-.-</ecNumber>
    </submittedName>
</protein>
<feature type="transmembrane region" description="Helical" evidence="8">
    <location>
        <begin position="19"/>
        <end position="37"/>
    </location>
</feature>
<organism evidence="10 11">
    <name type="scientific">Floridaenema aerugineum BLCC-F46</name>
    <dbReference type="NCBI Taxonomy" id="3153654"/>
    <lineage>
        <taxon>Bacteria</taxon>
        <taxon>Bacillati</taxon>
        <taxon>Cyanobacteriota</taxon>
        <taxon>Cyanophyceae</taxon>
        <taxon>Oscillatoriophycideae</taxon>
        <taxon>Aerosakkonematales</taxon>
        <taxon>Aerosakkonemataceae</taxon>
        <taxon>Floridanema</taxon>
        <taxon>Floridanema aerugineum</taxon>
    </lineage>
</organism>
<dbReference type="Pfam" id="PF13231">
    <property type="entry name" value="PMT_2"/>
    <property type="match status" value="1"/>
</dbReference>
<keyword evidence="3 10" id="KW-0328">Glycosyltransferase</keyword>
<keyword evidence="4 10" id="KW-0808">Transferase</keyword>